<evidence type="ECO:0000313" key="4">
    <source>
        <dbReference type="EMBL" id="KFM83486.1"/>
    </source>
</evidence>
<dbReference type="EMBL" id="KL862157">
    <property type="protein sequence ID" value="KFM83486.1"/>
    <property type="molecule type" value="Genomic_DNA"/>
</dbReference>
<accession>A0A087V1J7</accession>
<keyword evidence="5" id="KW-1185">Reference proteome</keyword>
<dbReference type="InterPro" id="IPR043129">
    <property type="entry name" value="ATPase_NBD"/>
</dbReference>
<dbReference type="FunFam" id="3.30.30.30:FF:000001">
    <property type="entry name" value="heat shock 70 kDa protein-like"/>
    <property type="match status" value="1"/>
</dbReference>
<dbReference type="Gene3D" id="3.30.420.40">
    <property type="match status" value="1"/>
</dbReference>
<dbReference type="FunFam" id="3.30.420.40:FF:000026">
    <property type="entry name" value="Heat shock protein 70"/>
    <property type="match status" value="1"/>
</dbReference>
<dbReference type="Pfam" id="PF00012">
    <property type="entry name" value="HSP70"/>
    <property type="match status" value="1"/>
</dbReference>
<evidence type="ECO:0000256" key="1">
    <source>
        <dbReference type="ARBA" id="ARBA00007381"/>
    </source>
</evidence>
<dbReference type="SUPFAM" id="SSF53067">
    <property type="entry name" value="Actin-like ATPase domain"/>
    <property type="match status" value="1"/>
</dbReference>
<sequence>MPSGKAPAIGIDLGTTYSCVGVFQHGNVEIIANDQGNRTTPSYVAFTETERLIGDPAKSQVALNPENTIFDAKRLIGRKFDDPKIQQDLKNWPFKVVNEGGKPKICVEFKGERKCFNPEEISAMVLTKMRETAEMYLGQKVTDAVITVPAYFNDSQRQATKDAGKIAGLNVLRIINE</sequence>
<keyword evidence="3" id="KW-0067">ATP-binding</keyword>
<dbReference type="OMA" id="MEHITAM"/>
<dbReference type="STRING" id="407821.A0A087V1J7"/>
<organism evidence="4 5">
    <name type="scientific">Stegodyphus mimosarum</name>
    <name type="common">African social velvet spider</name>
    <dbReference type="NCBI Taxonomy" id="407821"/>
    <lineage>
        <taxon>Eukaryota</taxon>
        <taxon>Metazoa</taxon>
        <taxon>Ecdysozoa</taxon>
        <taxon>Arthropoda</taxon>
        <taxon>Chelicerata</taxon>
        <taxon>Arachnida</taxon>
        <taxon>Araneae</taxon>
        <taxon>Araneomorphae</taxon>
        <taxon>Entelegynae</taxon>
        <taxon>Eresoidea</taxon>
        <taxon>Eresidae</taxon>
        <taxon>Stegodyphus</taxon>
    </lineage>
</organism>
<evidence type="ECO:0000256" key="2">
    <source>
        <dbReference type="ARBA" id="ARBA00022741"/>
    </source>
</evidence>
<keyword evidence="4" id="KW-0346">Stress response</keyword>
<protein>
    <submittedName>
        <fullName evidence="4">Major heat shock protein Bbb</fullName>
    </submittedName>
</protein>
<dbReference type="AlphaFoldDB" id="A0A087V1J7"/>
<evidence type="ECO:0000256" key="3">
    <source>
        <dbReference type="ARBA" id="ARBA00022840"/>
    </source>
</evidence>
<reference evidence="4 5" key="1">
    <citation type="submission" date="2013-11" db="EMBL/GenBank/DDBJ databases">
        <title>Genome sequencing of Stegodyphus mimosarum.</title>
        <authorList>
            <person name="Bechsgaard J."/>
        </authorList>
    </citation>
    <scope>NUCLEOTIDE SEQUENCE [LARGE SCALE GENOMIC DNA]</scope>
</reference>
<dbReference type="PANTHER" id="PTHR19375">
    <property type="entry name" value="HEAT SHOCK PROTEIN 70KDA"/>
    <property type="match status" value="1"/>
</dbReference>
<gene>
    <name evidence="4" type="ORF">X975_04095</name>
</gene>
<dbReference type="PROSITE" id="PS00297">
    <property type="entry name" value="HSP70_1"/>
    <property type="match status" value="1"/>
</dbReference>
<keyword evidence="2" id="KW-0547">Nucleotide-binding</keyword>
<evidence type="ECO:0000313" key="5">
    <source>
        <dbReference type="Proteomes" id="UP000054359"/>
    </source>
</evidence>
<dbReference type="GO" id="GO:0005524">
    <property type="term" value="F:ATP binding"/>
    <property type="evidence" value="ECO:0007669"/>
    <property type="project" value="UniProtKB-KW"/>
</dbReference>
<dbReference type="InterPro" id="IPR018181">
    <property type="entry name" value="Heat_shock_70_CS"/>
</dbReference>
<dbReference type="PRINTS" id="PR00301">
    <property type="entry name" value="HEATSHOCK70"/>
</dbReference>
<dbReference type="InterPro" id="IPR013126">
    <property type="entry name" value="Hsp_70_fam"/>
</dbReference>
<feature type="non-terminal residue" evidence="4">
    <location>
        <position position="177"/>
    </location>
</feature>
<comment type="similarity">
    <text evidence="1">Belongs to the heat shock protein 70 family.</text>
</comment>
<dbReference type="GO" id="GO:0140662">
    <property type="term" value="F:ATP-dependent protein folding chaperone"/>
    <property type="evidence" value="ECO:0007669"/>
    <property type="project" value="InterPro"/>
</dbReference>
<proteinExistence type="inferred from homology"/>
<name>A0A087V1J7_STEMI</name>
<dbReference type="OrthoDB" id="2401965at2759"/>
<dbReference type="Proteomes" id="UP000054359">
    <property type="component" value="Unassembled WGS sequence"/>
</dbReference>
<dbReference type="GO" id="GO:0006950">
    <property type="term" value="P:response to stress"/>
    <property type="evidence" value="ECO:0007669"/>
    <property type="project" value="UniProtKB-ARBA"/>
</dbReference>